<keyword evidence="4" id="KW-1185">Reference proteome</keyword>
<proteinExistence type="predicted"/>
<evidence type="ECO:0000259" key="2">
    <source>
        <dbReference type="Pfam" id="PF01370"/>
    </source>
</evidence>
<protein>
    <recommendedName>
        <fullName evidence="2">NAD-dependent epimerase/dehydratase domain-containing protein</fullName>
    </recommendedName>
</protein>
<dbReference type="HOGENOM" id="CLU_007383_9_0_1"/>
<evidence type="ECO:0000313" key="4">
    <source>
        <dbReference type="Proteomes" id="UP000026960"/>
    </source>
</evidence>
<dbReference type="SUPFAM" id="SSF51735">
    <property type="entry name" value="NAD(P)-binding Rossmann-fold domains"/>
    <property type="match status" value="1"/>
</dbReference>
<dbReference type="eggNOG" id="KOG1502">
    <property type="taxonomic scope" value="Eukaryota"/>
</dbReference>
<dbReference type="Gene3D" id="3.40.50.720">
    <property type="entry name" value="NAD(P)-binding Rossmann-like Domain"/>
    <property type="match status" value="1"/>
</dbReference>
<dbReference type="CDD" id="cd08958">
    <property type="entry name" value="FR_SDR_e"/>
    <property type="match status" value="1"/>
</dbReference>
<dbReference type="InterPro" id="IPR036291">
    <property type="entry name" value="NAD(P)-bd_dom_sf"/>
</dbReference>
<dbReference type="STRING" id="65489.A0A0D3EZE2"/>
<dbReference type="Gramene" id="OBART01G45960.1">
    <property type="protein sequence ID" value="OBART01G45960.1"/>
    <property type="gene ID" value="OBART01G45960"/>
</dbReference>
<reference evidence="3" key="1">
    <citation type="journal article" date="2009" name="Rice">
        <title>De Novo Next Generation Sequencing of Plant Genomes.</title>
        <authorList>
            <person name="Rounsley S."/>
            <person name="Marri P.R."/>
            <person name="Yu Y."/>
            <person name="He R."/>
            <person name="Sisneros N."/>
            <person name="Goicoechea J.L."/>
            <person name="Lee S.J."/>
            <person name="Angelova A."/>
            <person name="Kudrna D."/>
            <person name="Luo M."/>
            <person name="Affourtit J."/>
            <person name="Desany B."/>
            <person name="Knight J."/>
            <person name="Niazi F."/>
            <person name="Egholm M."/>
            <person name="Wing R.A."/>
        </authorList>
    </citation>
    <scope>NUCLEOTIDE SEQUENCE [LARGE SCALE GENOMIC DNA]</scope>
    <source>
        <strain evidence="3">cv. IRGC 105608</strain>
    </source>
</reference>
<keyword evidence="1" id="KW-0560">Oxidoreductase</keyword>
<dbReference type="Proteomes" id="UP000026960">
    <property type="component" value="Chromosome 1"/>
</dbReference>
<dbReference type="FunFam" id="3.40.50.720:FF:000085">
    <property type="entry name" value="Dihydroflavonol reductase"/>
    <property type="match status" value="1"/>
</dbReference>
<dbReference type="Pfam" id="PF01370">
    <property type="entry name" value="Epimerase"/>
    <property type="match status" value="1"/>
</dbReference>
<dbReference type="GO" id="GO:0016616">
    <property type="term" value="F:oxidoreductase activity, acting on the CH-OH group of donors, NAD or NADP as acceptor"/>
    <property type="evidence" value="ECO:0007669"/>
    <property type="project" value="TreeGrafter"/>
</dbReference>
<dbReference type="InterPro" id="IPR050425">
    <property type="entry name" value="NAD(P)_dehydrat-like"/>
</dbReference>
<feature type="domain" description="NAD-dependent epimerase/dehydratase" evidence="2">
    <location>
        <begin position="7"/>
        <end position="243"/>
    </location>
</feature>
<sequence>MEEERRVLVTGGNGFIGSWIVRILLARGYAVTATYQPGTDAAHLLALDDERLLLLPADLLDAGAISAAAAAGGGCRAGVLHVASPCTLADPRDPQAELVEPAVRGTLHVLEAARGAGARRVVVTSSISAMVPNPGLAAGELVDERSWTDMEFCKARGKWYPVSKTLAERAAWEYAARWPGFELATILPSTCLGPLLQPTLNASSVVLQRLLQGSTDDQADYWLGAVHVRDVAAAHLLLLEAPTVSGRYLCTNGIYQFSDFARLAARICPAYAHAIHRFEEGTTQPWLVPRDARDAARRLLDLGLVLTPLEEAIKDAEKSLTDKCFLP</sequence>
<dbReference type="PANTHER" id="PTHR10366">
    <property type="entry name" value="NAD DEPENDENT EPIMERASE/DEHYDRATASE"/>
    <property type="match status" value="1"/>
</dbReference>
<dbReference type="PANTHER" id="PTHR10366:SF295">
    <property type="entry name" value="NAD(P)-BINDING ROSSMANN-FOLD SUPERFAMILY PROTEIN"/>
    <property type="match status" value="1"/>
</dbReference>
<dbReference type="PaxDb" id="65489-OBART01G45960.1"/>
<dbReference type="InterPro" id="IPR001509">
    <property type="entry name" value="Epimerase_deHydtase"/>
</dbReference>
<accession>A0A0D3EZE2</accession>
<dbReference type="AlphaFoldDB" id="A0A0D3EZE2"/>
<reference evidence="3" key="2">
    <citation type="submission" date="2015-03" db="UniProtKB">
        <authorList>
            <consortium name="EnsemblPlants"/>
        </authorList>
    </citation>
    <scope>IDENTIFICATION</scope>
</reference>
<dbReference type="EnsemblPlants" id="OBART01G45960.1">
    <property type="protein sequence ID" value="OBART01G45960.1"/>
    <property type="gene ID" value="OBART01G45960"/>
</dbReference>
<name>A0A0D3EZE2_9ORYZ</name>
<dbReference type="SMR" id="A0A0D3EZE2"/>
<evidence type="ECO:0000256" key="1">
    <source>
        <dbReference type="ARBA" id="ARBA00023002"/>
    </source>
</evidence>
<evidence type="ECO:0000313" key="3">
    <source>
        <dbReference type="EnsemblPlants" id="OBART01G45960.1"/>
    </source>
</evidence>
<organism evidence="3">
    <name type="scientific">Oryza barthii</name>
    <dbReference type="NCBI Taxonomy" id="65489"/>
    <lineage>
        <taxon>Eukaryota</taxon>
        <taxon>Viridiplantae</taxon>
        <taxon>Streptophyta</taxon>
        <taxon>Embryophyta</taxon>
        <taxon>Tracheophyta</taxon>
        <taxon>Spermatophyta</taxon>
        <taxon>Magnoliopsida</taxon>
        <taxon>Liliopsida</taxon>
        <taxon>Poales</taxon>
        <taxon>Poaceae</taxon>
        <taxon>BOP clade</taxon>
        <taxon>Oryzoideae</taxon>
        <taxon>Oryzeae</taxon>
        <taxon>Oryzinae</taxon>
        <taxon>Oryza</taxon>
    </lineage>
</organism>